<evidence type="ECO:0000313" key="1">
    <source>
        <dbReference type="EMBL" id="SEA92445.1"/>
    </source>
</evidence>
<evidence type="ECO:0008006" key="3">
    <source>
        <dbReference type="Google" id="ProtNLM"/>
    </source>
</evidence>
<dbReference type="Proteomes" id="UP000198850">
    <property type="component" value="Unassembled WGS sequence"/>
</dbReference>
<name>A0A1H4F514_9SPHI</name>
<proteinExistence type="predicted"/>
<dbReference type="RefSeq" id="WP_090557336.1">
    <property type="nucleotide sequence ID" value="NZ_FNRA01000007.1"/>
</dbReference>
<keyword evidence="2" id="KW-1185">Reference proteome</keyword>
<evidence type="ECO:0000313" key="2">
    <source>
        <dbReference type="Proteomes" id="UP000198850"/>
    </source>
</evidence>
<dbReference type="EMBL" id="FNRA01000007">
    <property type="protein sequence ID" value="SEA92445.1"/>
    <property type="molecule type" value="Genomic_DNA"/>
</dbReference>
<dbReference type="OrthoDB" id="795069at2"/>
<dbReference type="STRING" id="425514.SAMN05443550_10717"/>
<gene>
    <name evidence="1" type="ORF">SAMN05443550_10717</name>
</gene>
<reference evidence="1 2" key="1">
    <citation type="submission" date="2016-10" db="EMBL/GenBank/DDBJ databases">
        <authorList>
            <person name="de Groot N.N."/>
        </authorList>
    </citation>
    <scope>NUCLEOTIDE SEQUENCE [LARGE SCALE GENOMIC DNA]</scope>
    <source>
        <strain evidence="1 2">DSM 19033</strain>
    </source>
</reference>
<sequence>MIDYASFKISNFSNSEFEKLTELINVECPLSSNKVNFDFENLRIFYYPDTRVLFIKNSLHKFYNKSIGRLQLAENYNDFHLTDMLAVADIFSELYFNRPIEDFELSTNLEVGVNIEIARYKPFDIMDRYLSYQVGNNSSSFITCEPRGDKGKPIMRKCYLSDYNLKFYDKSKQAKINFSNILRYEVIFCQLRKIRAVLGEDHLTMQTLCEFETWKKFGDYILRVYNGIRKLPIVEKHIPQREIYQIHGHCSKHLKEDLQRELTKSEYNNIRIANAETYDYWNTNANNVHVQIENQLKNKINHLVTGSVS</sequence>
<protein>
    <recommendedName>
        <fullName evidence="3">Replication initiation factor</fullName>
    </recommendedName>
</protein>
<accession>A0A1H4F514</accession>
<dbReference type="AlphaFoldDB" id="A0A1H4F514"/>
<organism evidence="1 2">
    <name type="scientific">Pedobacter hartonius</name>
    <dbReference type="NCBI Taxonomy" id="425514"/>
    <lineage>
        <taxon>Bacteria</taxon>
        <taxon>Pseudomonadati</taxon>
        <taxon>Bacteroidota</taxon>
        <taxon>Sphingobacteriia</taxon>
        <taxon>Sphingobacteriales</taxon>
        <taxon>Sphingobacteriaceae</taxon>
        <taxon>Pedobacter</taxon>
    </lineage>
</organism>